<dbReference type="InterPro" id="IPR050707">
    <property type="entry name" value="HTH_MetabolicPath_Reg"/>
</dbReference>
<dbReference type="GO" id="GO:0003677">
    <property type="term" value="F:DNA binding"/>
    <property type="evidence" value="ECO:0007669"/>
    <property type="project" value="UniProtKB-KW"/>
</dbReference>
<dbReference type="GO" id="GO:0003700">
    <property type="term" value="F:DNA-binding transcription factor activity"/>
    <property type="evidence" value="ECO:0007669"/>
    <property type="project" value="TreeGrafter"/>
</dbReference>
<organism evidence="6 7">
    <name type="scientific">Halarchaeum nitratireducens</name>
    <dbReference type="NCBI Taxonomy" id="489913"/>
    <lineage>
        <taxon>Archaea</taxon>
        <taxon>Methanobacteriati</taxon>
        <taxon>Methanobacteriota</taxon>
        <taxon>Stenosarchaea group</taxon>
        <taxon>Halobacteria</taxon>
        <taxon>Halobacteriales</taxon>
        <taxon>Halobacteriaceae</taxon>
    </lineage>
</organism>
<dbReference type="AlphaFoldDB" id="A0A830GD50"/>
<evidence type="ECO:0000259" key="5">
    <source>
        <dbReference type="PROSITE" id="PS51078"/>
    </source>
</evidence>
<dbReference type="PANTHER" id="PTHR30136:SF35">
    <property type="entry name" value="HTH-TYPE TRANSCRIPTIONAL REGULATOR RV1719"/>
    <property type="match status" value="1"/>
</dbReference>
<reference evidence="6 7" key="1">
    <citation type="journal article" date="2019" name="Int. J. Syst. Evol. Microbiol.">
        <title>The Global Catalogue of Microorganisms (GCM) 10K type strain sequencing project: providing services to taxonomists for standard genome sequencing and annotation.</title>
        <authorList>
            <consortium name="The Broad Institute Genomics Platform"/>
            <consortium name="The Broad Institute Genome Sequencing Center for Infectious Disease"/>
            <person name="Wu L."/>
            <person name="Ma J."/>
        </authorList>
    </citation>
    <scope>NUCLEOTIDE SEQUENCE [LARGE SCALE GENOMIC DNA]</scope>
    <source>
        <strain evidence="6 7">JCM 16331</strain>
    </source>
</reference>
<proteinExistence type="predicted"/>
<dbReference type="GO" id="GO:0045892">
    <property type="term" value="P:negative regulation of DNA-templated transcription"/>
    <property type="evidence" value="ECO:0007669"/>
    <property type="project" value="TreeGrafter"/>
</dbReference>
<dbReference type="InterPro" id="IPR029016">
    <property type="entry name" value="GAF-like_dom_sf"/>
</dbReference>
<dbReference type="PROSITE" id="PS51078">
    <property type="entry name" value="ICLR_ED"/>
    <property type="match status" value="1"/>
</dbReference>
<dbReference type="EMBL" id="BMOQ01000006">
    <property type="protein sequence ID" value="GGN21992.1"/>
    <property type="molecule type" value="Genomic_DNA"/>
</dbReference>
<dbReference type="Pfam" id="PF01614">
    <property type="entry name" value="IclR_C"/>
    <property type="match status" value="1"/>
</dbReference>
<name>A0A830GD50_9EURY</name>
<dbReference type="SMART" id="SM00346">
    <property type="entry name" value="HTH_ICLR"/>
    <property type="match status" value="1"/>
</dbReference>
<dbReference type="Proteomes" id="UP000608850">
    <property type="component" value="Unassembled WGS sequence"/>
</dbReference>
<keyword evidence="1" id="KW-0805">Transcription regulation</keyword>
<protein>
    <recommendedName>
        <fullName evidence="8">IclR family transcriptional regulator</fullName>
    </recommendedName>
</protein>
<gene>
    <name evidence="6" type="ORF">GCM10009021_24270</name>
</gene>
<evidence type="ECO:0008006" key="8">
    <source>
        <dbReference type="Google" id="ProtNLM"/>
    </source>
</evidence>
<evidence type="ECO:0000313" key="6">
    <source>
        <dbReference type="EMBL" id="GGN21992.1"/>
    </source>
</evidence>
<sequence length="268" mass="29255">MGADAPVRHEFLTQECEVWRMSERRVGSDETLFRIVEGLDAAGDAGVTELAEQLSLSKSTVHRHLQTLAACGFAVNEDGRYRLSHAWFRLGTRVRFRGAFYRAARDEIRTLSAETGHTTWSAIEEDGRLMFVDGAGSNPTPSPELLVGDWADLDETAAGKAILAHLPEPRIERFVETRAAESGDAVRKTIRASVTTTRDRGYAVNREGHISGIYALGMPVIVDRSVRGGLSLASASPSILNAEHDELVDALAAAVRRVERALTDQDDG</sequence>
<dbReference type="Gene3D" id="3.30.450.40">
    <property type="match status" value="1"/>
</dbReference>
<evidence type="ECO:0000259" key="4">
    <source>
        <dbReference type="PROSITE" id="PS51077"/>
    </source>
</evidence>
<keyword evidence="7" id="KW-1185">Reference proteome</keyword>
<feature type="domain" description="IclR-ED" evidence="5">
    <location>
        <begin position="86"/>
        <end position="264"/>
    </location>
</feature>
<dbReference type="CDD" id="cd00090">
    <property type="entry name" value="HTH_ARSR"/>
    <property type="match status" value="1"/>
</dbReference>
<dbReference type="InterPro" id="IPR036388">
    <property type="entry name" value="WH-like_DNA-bd_sf"/>
</dbReference>
<evidence type="ECO:0000256" key="1">
    <source>
        <dbReference type="ARBA" id="ARBA00023015"/>
    </source>
</evidence>
<dbReference type="PANTHER" id="PTHR30136">
    <property type="entry name" value="HELIX-TURN-HELIX TRANSCRIPTIONAL REGULATOR, ICLR FAMILY"/>
    <property type="match status" value="1"/>
</dbReference>
<keyword evidence="2" id="KW-0238">DNA-binding</keyword>
<dbReference type="Pfam" id="PF09339">
    <property type="entry name" value="HTH_IclR"/>
    <property type="match status" value="1"/>
</dbReference>
<evidence type="ECO:0000313" key="7">
    <source>
        <dbReference type="Proteomes" id="UP000608850"/>
    </source>
</evidence>
<dbReference type="InterPro" id="IPR011991">
    <property type="entry name" value="ArsR-like_HTH"/>
</dbReference>
<keyword evidence="3" id="KW-0804">Transcription</keyword>
<dbReference type="InterPro" id="IPR005471">
    <property type="entry name" value="Tscrpt_reg_IclR_N"/>
</dbReference>
<accession>A0A830GD50</accession>
<dbReference type="Gene3D" id="1.10.10.10">
    <property type="entry name" value="Winged helix-like DNA-binding domain superfamily/Winged helix DNA-binding domain"/>
    <property type="match status" value="1"/>
</dbReference>
<dbReference type="SUPFAM" id="SSF46785">
    <property type="entry name" value="Winged helix' DNA-binding domain"/>
    <property type="match status" value="1"/>
</dbReference>
<comment type="caution">
    <text evidence="6">The sequence shown here is derived from an EMBL/GenBank/DDBJ whole genome shotgun (WGS) entry which is preliminary data.</text>
</comment>
<dbReference type="InterPro" id="IPR036390">
    <property type="entry name" value="WH_DNA-bd_sf"/>
</dbReference>
<evidence type="ECO:0000256" key="2">
    <source>
        <dbReference type="ARBA" id="ARBA00023125"/>
    </source>
</evidence>
<dbReference type="InterPro" id="IPR014757">
    <property type="entry name" value="Tscrpt_reg_IclR_C"/>
</dbReference>
<dbReference type="PROSITE" id="PS51077">
    <property type="entry name" value="HTH_ICLR"/>
    <property type="match status" value="1"/>
</dbReference>
<dbReference type="SUPFAM" id="SSF55781">
    <property type="entry name" value="GAF domain-like"/>
    <property type="match status" value="1"/>
</dbReference>
<feature type="domain" description="HTH iclR-type" evidence="4">
    <location>
        <begin position="26"/>
        <end position="85"/>
    </location>
</feature>
<evidence type="ECO:0000256" key="3">
    <source>
        <dbReference type="ARBA" id="ARBA00023163"/>
    </source>
</evidence>